<dbReference type="InterPro" id="IPR000210">
    <property type="entry name" value="BTB/POZ_dom"/>
</dbReference>
<dbReference type="CDD" id="cd18464">
    <property type="entry name" value="BACK_KLHL25_like"/>
    <property type="match status" value="1"/>
</dbReference>
<evidence type="ECO:0000313" key="5">
    <source>
        <dbReference type="Proteomes" id="UP001314229"/>
    </source>
</evidence>
<dbReference type="GO" id="GO:0006511">
    <property type="term" value="P:ubiquitin-dependent protein catabolic process"/>
    <property type="evidence" value="ECO:0007669"/>
    <property type="project" value="TreeGrafter"/>
</dbReference>
<dbReference type="InterPro" id="IPR006652">
    <property type="entry name" value="Kelch_1"/>
</dbReference>
<dbReference type="FunFam" id="1.25.40.420:FF:000001">
    <property type="entry name" value="Kelch-like family member 12"/>
    <property type="match status" value="1"/>
</dbReference>
<dbReference type="Gene3D" id="2.120.10.80">
    <property type="entry name" value="Kelch-type beta propeller"/>
    <property type="match status" value="1"/>
</dbReference>
<dbReference type="FunFam" id="3.30.710.10:FF:000023">
    <property type="entry name" value="Ectoderm-neural cortex protein 1"/>
    <property type="match status" value="1"/>
</dbReference>
<dbReference type="PANTHER" id="PTHR24412:SF502">
    <property type="entry name" value="ECTODERM NEURAL CORTEX PROTEIN 1"/>
    <property type="match status" value="1"/>
</dbReference>
<dbReference type="Gene3D" id="1.25.40.420">
    <property type="match status" value="1"/>
</dbReference>
<reference evidence="4 5" key="1">
    <citation type="submission" date="2024-01" db="EMBL/GenBank/DDBJ databases">
        <authorList>
            <person name="Alioto T."/>
            <person name="Alioto T."/>
            <person name="Gomez Garrido J."/>
        </authorList>
    </citation>
    <scope>NUCLEOTIDE SEQUENCE [LARGE SCALE GENOMIC DNA]</scope>
</reference>
<dbReference type="FunFam" id="2.120.10.80:FF:000004">
    <property type="entry name" value="Ectoderm-neural cortex protein 1"/>
    <property type="match status" value="1"/>
</dbReference>
<dbReference type="Proteomes" id="UP001314229">
    <property type="component" value="Unassembled WGS sequence"/>
</dbReference>
<dbReference type="Pfam" id="PF24681">
    <property type="entry name" value="Kelch_KLHDC2_KLHL20_DRC7"/>
    <property type="match status" value="1"/>
</dbReference>
<accession>A0AAV1NFR9</accession>
<sequence length="691" mass="77841">METNESGSPASTFKQVRTVLNSESGFCRNLCHNFKQNQRWKKLKPRLRIWISFASLLPIKVHVKMSVSNHENRKSRSSSGSMNIHLFHKTSHADSLLTQLNLLRKRKVFTDVLLKAGNRAFPCHRAVLASCSRYFEAMFSGGLRESRDAEANFHDSLHPEVLELLLDYAYSARIIINEENAESLLEAGDMLQFHDIRDAAADFLEKNLHQSNCLGMMLLSDAHQCQRLYELSWRMCLANFATLYKTEDFLNLPRDKVQELILSEELEVEDESLVYEAVIDWVKADMDQRHSELPELLRCVRLALLPETYLLKNVASEELVMCHKVGREIVEDAVRCKMRILQNDGIVTGFCARPRKVSQALLLLGGQTFMCDKVYVIDNKTKEITPKTDIPSPRKECSACAIGCKVYVTGGRGSENGASKDVWVYDTLHDEWSKAAPMLVARFGHGSAELDHMLFVVGGHTSLAGSFPASPSVSLKQVEQYDPQTNKWTLVAPLREGVSNAAVVGAKNKLFAFGGTSVNRDKYPKVQCFDPCQNRWSVPASCPQLWRYTAAAVVGNHVVVIGGDTEFSASSAYRFNSETYQWSKFAHGSTSQPRDTLTLRFQRSAVVSGMPACVSLHWLQQGNDWNLAAVSFKQCGQPYNHTGTLNVPRIVSKRRILCSPWFKDIFVILVDMRLQTNPFPEAGYELDNNLL</sequence>
<dbReference type="InterPro" id="IPR015915">
    <property type="entry name" value="Kelch-typ_b-propeller"/>
</dbReference>
<dbReference type="PROSITE" id="PS50097">
    <property type="entry name" value="BTB"/>
    <property type="match status" value="1"/>
</dbReference>
<dbReference type="SMART" id="SM00612">
    <property type="entry name" value="Kelch"/>
    <property type="match status" value="4"/>
</dbReference>
<dbReference type="SMART" id="SM00225">
    <property type="entry name" value="BTB"/>
    <property type="match status" value="1"/>
</dbReference>
<dbReference type="InterPro" id="IPR011705">
    <property type="entry name" value="BACK"/>
</dbReference>
<evidence type="ECO:0000256" key="2">
    <source>
        <dbReference type="ARBA" id="ARBA00022737"/>
    </source>
</evidence>
<dbReference type="EMBL" id="CAWUFR010000032">
    <property type="protein sequence ID" value="CAK6958040.1"/>
    <property type="molecule type" value="Genomic_DNA"/>
</dbReference>
<dbReference type="SMART" id="SM00875">
    <property type="entry name" value="BACK"/>
    <property type="match status" value="1"/>
</dbReference>
<protein>
    <submittedName>
        <fullName evidence="4">Ectodermal-neural cortex 3</fullName>
    </submittedName>
</protein>
<dbReference type="Pfam" id="PF00651">
    <property type="entry name" value="BTB"/>
    <property type="match status" value="1"/>
</dbReference>
<keyword evidence="5" id="KW-1185">Reference proteome</keyword>
<keyword evidence="1" id="KW-0880">Kelch repeat</keyword>
<dbReference type="Pfam" id="PF07707">
    <property type="entry name" value="BACK"/>
    <property type="match status" value="1"/>
</dbReference>
<dbReference type="GO" id="GO:0005737">
    <property type="term" value="C:cytoplasm"/>
    <property type="evidence" value="ECO:0007669"/>
    <property type="project" value="TreeGrafter"/>
</dbReference>
<dbReference type="PANTHER" id="PTHR24412">
    <property type="entry name" value="KELCH PROTEIN"/>
    <property type="match status" value="1"/>
</dbReference>
<name>A0AAV1NFR9_SCOSC</name>
<proteinExistence type="predicted"/>
<feature type="domain" description="BTB" evidence="3">
    <location>
        <begin position="110"/>
        <end position="178"/>
    </location>
</feature>
<dbReference type="Pfam" id="PF01344">
    <property type="entry name" value="Kelch_1"/>
    <property type="match status" value="1"/>
</dbReference>
<evidence type="ECO:0000313" key="4">
    <source>
        <dbReference type="EMBL" id="CAK6958040.1"/>
    </source>
</evidence>
<evidence type="ECO:0000256" key="1">
    <source>
        <dbReference type="ARBA" id="ARBA00022441"/>
    </source>
</evidence>
<dbReference type="Gene3D" id="3.30.710.10">
    <property type="entry name" value="Potassium Channel Kv1.1, Chain A"/>
    <property type="match status" value="1"/>
</dbReference>
<evidence type="ECO:0000259" key="3">
    <source>
        <dbReference type="PROSITE" id="PS50097"/>
    </source>
</evidence>
<organism evidence="4 5">
    <name type="scientific">Scomber scombrus</name>
    <name type="common">Atlantic mackerel</name>
    <name type="synonym">Scomber vernalis</name>
    <dbReference type="NCBI Taxonomy" id="13677"/>
    <lineage>
        <taxon>Eukaryota</taxon>
        <taxon>Metazoa</taxon>
        <taxon>Chordata</taxon>
        <taxon>Craniata</taxon>
        <taxon>Vertebrata</taxon>
        <taxon>Euteleostomi</taxon>
        <taxon>Actinopterygii</taxon>
        <taxon>Neopterygii</taxon>
        <taxon>Teleostei</taxon>
        <taxon>Neoteleostei</taxon>
        <taxon>Acanthomorphata</taxon>
        <taxon>Pelagiaria</taxon>
        <taxon>Scombriformes</taxon>
        <taxon>Scombridae</taxon>
        <taxon>Scomber</taxon>
    </lineage>
</organism>
<dbReference type="SUPFAM" id="SSF117281">
    <property type="entry name" value="Kelch motif"/>
    <property type="match status" value="1"/>
</dbReference>
<comment type="caution">
    <text evidence="4">The sequence shown here is derived from an EMBL/GenBank/DDBJ whole genome shotgun (WGS) entry which is preliminary data.</text>
</comment>
<dbReference type="SUPFAM" id="SSF54695">
    <property type="entry name" value="POZ domain"/>
    <property type="match status" value="1"/>
</dbReference>
<dbReference type="GO" id="GO:0031463">
    <property type="term" value="C:Cul3-RING ubiquitin ligase complex"/>
    <property type="evidence" value="ECO:0007669"/>
    <property type="project" value="TreeGrafter"/>
</dbReference>
<dbReference type="GO" id="GO:0080090">
    <property type="term" value="P:regulation of primary metabolic process"/>
    <property type="evidence" value="ECO:0007669"/>
    <property type="project" value="UniProtKB-ARBA"/>
</dbReference>
<dbReference type="InterPro" id="IPR011333">
    <property type="entry name" value="SKP1/BTB/POZ_sf"/>
</dbReference>
<keyword evidence="2" id="KW-0677">Repeat</keyword>
<gene>
    <name evidence="4" type="ORF">FSCOSCO3_A010971</name>
</gene>
<dbReference type="AlphaFoldDB" id="A0AAV1NFR9"/>